<feature type="non-terminal residue" evidence="1">
    <location>
        <position position="63"/>
    </location>
</feature>
<dbReference type="OrthoDB" id="2439320at2759"/>
<accession>A0A9N9KCN8</accession>
<evidence type="ECO:0000313" key="1">
    <source>
        <dbReference type="EMBL" id="CAG8821377.1"/>
    </source>
</evidence>
<organism evidence="1 2">
    <name type="scientific">Cetraspora pellucida</name>
    <dbReference type="NCBI Taxonomy" id="1433469"/>
    <lineage>
        <taxon>Eukaryota</taxon>
        <taxon>Fungi</taxon>
        <taxon>Fungi incertae sedis</taxon>
        <taxon>Mucoromycota</taxon>
        <taxon>Glomeromycotina</taxon>
        <taxon>Glomeromycetes</taxon>
        <taxon>Diversisporales</taxon>
        <taxon>Gigasporaceae</taxon>
        <taxon>Cetraspora</taxon>
    </lineage>
</organism>
<sequence>MPSSKKYFGSYAIENCQYKTSNFHNFTKLAAKKAQKSGTSTILEYSYLILNQYQLNNYHYLLI</sequence>
<dbReference type="Proteomes" id="UP000789759">
    <property type="component" value="Unassembled WGS sequence"/>
</dbReference>
<evidence type="ECO:0000313" key="2">
    <source>
        <dbReference type="Proteomes" id="UP000789759"/>
    </source>
</evidence>
<proteinExistence type="predicted"/>
<keyword evidence="2" id="KW-1185">Reference proteome</keyword>
<dbReference type="EMBL" id="CAJVQA010050358">
    <property type="protein sequence ID" value="CAG8821377.1"/>
    <property type="molecule type" value="Genomic_DNA"/>
</dbReference>
<reference evidence="1" key="1">
    <citation type="submission" date="2021-06" db="EMBL/GenBank/DDBJ databases">
        <authorList>
            <person name="Kallberg Y."/>
            <person name="Tangrot J."/>
            <person name="Rosling A."/>
        </authorList>
    </citation>
    <scope>NUCLEOTIDE SEQUENCE</scope>
    <source>
        <strain evidence="1">FL966</strain>
    </source>
</reference>
<name>A0A9N9KCN8_9GLOM</name>
<dbReference type="AlphaFoldDB" id="A0A9N9KCN8"/>
<gene>
    <name evidence="1" type="ORF">CPELLU_LOCUS19718</name>
</gene>
<comment type="caution">
    <text evidence="1">The sequence shown here is derived from an EMBL/GenBank/DDBJ whole genome shotgun (WGS) entry which is preliminary data.</text>
</comment>
<protein>
    <submittedName>
        <fullName evidence="1">20206_t:CDS:1</fullName>
    </submittedName>
</protein>